<keyword evidence="3" id="KW-1185">Reference proteome</keyword>
<feature type="region of interest" description="Disordered" evidence="1">
    <location>
        <begin position="1"/>
        <end position="24"/>
    </location>
</feature>
<reference evidence="3" key="1">
    <citation type="submission" date="2016-02" db="EMBL/GenBank/DDBJ databases">
        <title>Draft genome sequence of Microdochium bolleyi, a fungal endophyte of beachgrass.</title>
        <authorList>
            <consortium name="DOE Joint Genome Institute"/>
            <person name="David A.S."/>
            <person name="May G."/>
            <person name="Haridas S."/>
            <person name="Lim J."/>
            <person name="Wang M."/>
            <person name="Labutti K."/>
            <person name="Lipzen A."/>
            <person name="Barry K."/>
            <person name="Grigoriev I.V."/>
        </authorList>
    </citation>
    <scope>NUCLEOTIDE SEQUENCE [LARGE SCALE GENOMIC DNA]</scope>
    <source>
        <strain evidence="3">J235TASD1</strain>
    </source>
</reference>
<accession>A0A136JHU9</accession>
<organism evidence="2 3">
    <name type="scientific">Microdochium bolleyi</name>
    <dbReference type="NCBI Taxonomy" id="196109"/>
    <lineage>
        <taxon>Eukaryota</taxon>
        <taxon>Fungi</taxon>
        <taxon>Dikarya</taxon>
        <taxon>Ascomycota</taxon>
        <taxon>Pezizomycotina</taxon>
        <taxon>Sordariomycetes</taxon>
        <taxon>Xylariomycetidae</taxon>
        <taxon>Xylariales</taxon>
        <taxon>Microdochiaceae</taxon>
        <taxon>Microdochium</taxon>
    </lineage>
</organism>
<sequence>MYLPPPPHVPLRRSSRPPCYTAPNTSTLVSAQELPYFLHVSRSAEEPMSVYSKSARFILWSPARKRPHPSAPINARKTRSKHRIIVRNLMDTCCAIHHASARKQFMQKHYEPL</sequence>
<evidence type="ECO:0000313" key="2">
    <source>
        <dbReference type="EMBL" id="KXJ96723.1"/>
    </source>
</evidence>
<dbReference type="Proteomes" id="UP000070501">
    <property type="component" value="Unassembled WGS sequence"/>
</dbReference>
<dbReference type="AlphaFoldDB" id="A0A136JHU9"/>
<evidence type="ECO:0000313" key="3">
    <source>
        <dbReference type="Proteomes" id="UP000070501"/>
    </source>
</evidence>
<evidence type="ECO:0000256" key="1">
    <source>
        <dbReference type="SAM" id="MobiDB-lite"/>
    </source>
</evidence>
<dbReference type="InParanoid" id="A0A136JHU9"/>
<name>A0A136JHU9_9PEZI</name>
<gene>
    <name evidence="2" type="ORF">Micbo1qcDRAFT_2603</name>
</gene>
<proteinExistence type="predicted"/>
<dbReference type="EMBL" id="KQ964245">
    <property type="protein sequence ID" value="KXJ96723.1"/>
    <property type="molecule type" value="Genomic_DNA"/>
</dbReference>
<protein>
    <submittedName>
        <fullName evidence="2">Uncharacterized protein</fullName>
    </submittedName>
</protein>